<accession>A0A7K0DBB9</accession>
<sequence>MRRNRLRPPATATRGRVWRRVLVAAGVVAGVVVLLMVLAGSAEAVPPVQIATSPEQVLDNLRNWLTGILGLVATVCLTFAGIRYVIASGDPGEIEKAKGALRAACLGYVLAMLAPLIVAVLKTFVAA</sequence>
<dbReference type="Pfam" id="PF18895">
    <property type="entry name" value="T4SS_pilin"/>
    <property type="match status" value="1"/>
</dbReference>
<gene>
    <name evidence="2" type="ORF">NRB20_61520</name>
</gene>
<comment type="caution">
    <text evidence="2">The sequence shown here is derived from an EMBL/GenBank/DDBJ whole genome shotgun (WGS) entry which is preliminary data.</text>
</comment>
<dbReference type="EMBL" id="WEGK01000016">
    <property type="protein sequence ID" value="MQY23027.1"/>
    <property type="molecule type" value="Genomic_DNA"/>
</dbReference>
<proteinExistence type="predicted"/>
<evidence type="ECO:0000256" key="1">
    <source>
        <dbReference type="SAM" id="Phobius"/>
    </source>
</evidence>
<evidence type="ECO:0000313" key="2">
    <source>
        <dbReference type="EMBL" id="MQY23027.1"/>
    </source>
</evidence>
<evidence type="ECO:0008006" key="4">
    <source>
        <dbReference type="Google" id="ProtNLM"/>
    </source>
</evidence>
<dbReference type="Proteomes" id="UP000438448">
    <property type="component" value="Unassembled WGS sequence"/>
</dbReference>
<keyword evidence="1" id="KW-1133">Transmembrane helix</keyword>
<protein>
    <recommendedName>
        <fullName evidence="4">TrbC/VIRB2 family protein</fullName>
    </recommendedName>
</protein>
<evidence type="ECO:0000313" key="3">
    <source>
        <dbReference type="Proteomes" id="UP000438448"/>
    </source>
</evidence>
<feature type="transmembrane region" description="Helical" evidence="1">
    <location>
        <begin position="68"/>
        <end position="87"/>
    </location>
</feature>
<name>A0A7K0DBB9_9NOCA</name>
<dbReference type="AlphaFoldDB" id="A0A7K0DBB9"/>
<dbReference type="InterPro" id="IPR043993">
    <property type="entry name" value="T4SS_pilin"/>
</dbReference>
<organism evidence="2 3">
    <name type="scientific">Nocardia macrotermitis</name>
    <dbReference type="NCBI Taxonomy" id="2585198"/>
    <lineage>
        <taxon>Bacteria</taxon>
        <taxon>Bacillati</taxon>
        <taxon>Actinomycetota</taxon>
        <taxon>Actinomycetes</taxon>
        <taxon>Mycobacteriales</taxon>
        <taxon>Nocardiaceae</taxon>
        <taxon>Nocardia</taxon>
    </lineage>
</organism>
<reference evidence="2 3" key="1">
    <citation type="submission" date="2019-10" db="EMBL/GenBank/DDBJ databases">
        <title>Nocardia macrotermitis sp. nov. and Nocardia aurantia sp. nov., isolated from the gut of fungus growing-termite Macrotermes natalensis.</title>
        <authorList>
            <person name="Benndorf R."/>
            <person name="Schwitalla J."/>
            <person name="Martin K."/>
            <person name="De Beer W."/>
            <person name="Kaster A.-K."/>
            <person name="Vollmers J."/>
            <person name="Poulsen M."/>
            <person name="Beemelmanns C."/>
        </authorList>
    </citation>
    <scope>NUCLEOTIDE SEQUENCE [LARGE SCALE GENOMIC DNA]</scope>
    <source>
        <strain evidence="2 3">RB20</strain>
    </source>
</reference>
<feature type="transmembrane region" description="Helical" evidence="1">
    <location>
        <begin position="99"/>
        <end position="121"/>
    </location>
</feature>
<keyword evidence="1" id="KW-0472">Membrane</keyword>
<keyword evidence="3" id="KW-1185">Reference proteome</keyword>
<keyword evidence="1" id="KW-0812">Transmembrane</keyword>
<dbReference type="RefSeq" id="WP_227834010.1">
    <property type="nucleotide sequence ID" value="NZ_WEGK01000016.1"/>
</dbReference>